<dbReference type="Proteomes" id="UP000815677">
    <property type="component" value="Unassembled WGS sequence"/>
</dbReference>
<name>A0ABQ0LSU8_MYCCL</name>
<organism evidence="2 3">
    <name type="scientific">Mycena chlorophos</name>
    <name type="common">Agaric fungus</name>
    <name type="synonym">Agaricus chlorophos</name>
    <dbReference type="NCBI Taxonomy" id="658473"/>
    <lineage>
        <taxon>Eukaryota</taxon>
        <taxon>Fungi</taxon>
        <taxon>Dikarya</taxon>
        <taxon>Basidiomycota</taxon>
        <taxon>Agaricomycotina</taxon>
        <taxon>Agaricomycetes</taxon>
        <taxon>Agaricomycetidae</taxon>
        <taxon>Agaricales</taxon>
        <taxon>Marasmiineae</taxon>
        <taxon>Mycenaceae</taxon>
        <taxon>Mycena</taxon>
    </lineage>
</organism>
<dbReference type="EMBL" id="DF848020">
    <property type="protein sequence ID" value="GAT52976.1"/>
    <property type="molecule type" value="Genomic_DNA"/>
</dbReference>
<protein>
    <submittedName>
        <fullName evidence="2">Uncharacterized protein</fullName>
    </submittedName>
</protein>
<feature type="compositionally biased region" description="Basic and acidic residues" evidence="1">
    <location>
        <begin position="94"/>
        <end position="106"/>
    </location>
</feature>
<sequence>MTHTSRLAPDHHLERRAPLRRVLCPGFTSLRVPRWLPSPHVAFQPAGANPAPENVAVVAEDYEKGHTTPLTEIQSAGDEGGGDLDGGQSSTGHPSERPGWRQEHSHRAPSHPGYPLPRKMPQRGGFVPDVCPARVRRMKIIPQRPLPSIQAPNTPFPQIPQSSFVPRSSPRTQLGRSHIGAHKAVAAVRVHPTGAAHSLTLDAGTSFAALQGQRSRGLLADSMPPQRDSRHNCVPIFDAIRPFIAPRYVSSILDPAYLSLDFPGLYASCIDLFLDSVRVQIIDARCRSLALNEFFAWLSLAHDAHNGTRRPCASLVRRELPAGIPS</sequence>
<gene>
    <name evidence="2" type="ORF">MCHLO_09983</name>
</gene>
<evidence type="ECO:0000313" key="2">
    <source>
        <dbReference type="EMBL" id="GAT52976.1"/>
    </source>
</evidence>
<proteinExistence type="predicted"/>
<evidence type="ECO:0000256" key="1">
    <source>
        <dbReference type="SAM" id="MobiDB-lite"/>
    </source>
</evidence>
<reference evidence="2" key="1">
    <citation type="submission" date="2014-09" db="EMBL/GenBank/DDBJ databases">
        <title>Genome sequence of the luminous mushroom Mycena chlorophos for searching fungal bioluminescence genes.</title>
        <authorList>
            <person name="Tanaka Y."/>
            <person name="Kasuga D."/>
            <person name="Oba Y."/>
            <person name="Hase S."/>
            <person name="Sato K."/>
            <person name="Oba Y."/>
            <person name="Sakakibara Y."/>
        </authorList>
    </citation>
    <scope>NUCLEOTIDE SEQUENCE</scope>
</reference>
<evidence type="ECO:0000313" key="3">
    <source>
        <dbReference type="Proteomes" id="UP000815677"/>
    </source>
</evidence>
<feature type="region of interest" description="Disordered" evidence="1">
    <location>
        <begin position="68"/>
        <end position="128"/>
    </location>
</feature>
<accession>A0ABQ0LSU8</accession>
<keyword evidence="3" id="KW-1185">Reference proteome</keyword>